<dbReference type="NCBIfam" id="TIGR00229">
    <property type="entry name" value="sensory_box"/>
    <property type="match status" value="1"/>
</dbReference>
<dbReference type="CDD" id="cd00082">
    <property type="entry name" value="HisKA"/>
    <property type="match status" value="1"/>
</dbReference>
<dbReference type="InterPro" id="IPR000700">
    <property type="entry name" value="PAS-assoc_C"/>
</dbReference>
<dbReference type="SUPFAM" id="SSF55785">
    <property type="entry name" value="PYP-like sensor domain (PAS domain)"/>
    <property type="match status" value="1"/>
</dbReference>
<evidence type="ECO:0000256" key="2">
    <source>
        <dbReference type="ARBA" id="ARBA00012438"/>
    </source>
</evidence>
<evidence type="ECO:0000256" key="5">
    <source>
        <dbReference type="ARBA" id="ARBA00022777"/>
    </source>
</evidence>
<dbReference type="SMART" id="SM00387">
    <property type="entry name" value="HATPase_c"/>
    <property type="match status" value="1"/>
</dbReference>
<dbReference type="Gene3D" id="3.30.450.20">
    <property type="entry name" value="PAS domain"/>
    <property type="match status" value="1"/>
</dbReference>
<dbReference type="PROSITE" id="PS50112">
    <property type="entry name" value="PAS"/>
    <property type="match status" value="1"/>
</dbReference>
<comment type="catalytic activity">
    <reaction evidence="1">
        <text>ATP + protein L-histidine = ADP + protein N-phospho-L-histidine.</text>
        <dbReference type="EC" id="2.7.13.3"/>
    </reaction>
</comment>
<dbReference type="SMART" id="SM00091">
    <property type="entry name" value="PAS"/>
    <property type="match status" value="1"/>
</dbReference>
<evidence type="ECO:0000313" key="10">
    <source>
        <dbReference type="EMBL" id="MBK3519639.1"/>
    </source>
</evidence>
<dbReference type="InterPro" id="IPR052162">
    <property type="entry name" value="Sensor_kinase/Photoreceptor"/>
</dbReference>
<dbReference type="GO" id="GO:0016301">
    <property type="term" value="F:kinase activity"/>
    <property type="evidence" value="ECO:0007669"/>
    <property type="project" value="UniProtKB-KW"/>
</dbReference>
<feature type="transmembrane region" description="Helical" evidence="6">
    <location>
        <begin position="6"/>
        <end position="33"/>
    </location>
</feature>
<evidence type="ECO:0000256" key="3">
    <source>
        <dbReference type="ARBA" id="ARBA00022553"/>
    </source>
</evidence>
<keyword evidence="5 10" id="KW-0418">Kinase</keyword>
<dbReference type="PANTHER" id="PTHR43304">
    <property type="entry name" value="PHYTOCHROME-LIKE PROTEIN CPH1"/>
    <property type="match status" value="1"/>
</dbReference>
<keyword evidence="4" id="KW-0808">Transferase</keyword>
<dbReference type="PROSITE" id="PS50109">
    <property type="entry name" value="HIS_KIN"/>
    <property type="match status" value="1"/>
</dbReference>
<keyword evidence="3" id="KW-0597">Phosphoprotein</keyword>
<feature type="transmembrane region" description="Helical" evidence="6">
    <location>
        <begin position="40"/>
        <end position="57"/>
    </location>
</feature>
<dbReference type="InterPro" id="IPR035965">
    <property type="entry name" value="PAS-like_dom_sf"/>
</dbReference>
<dbReference type="CDD" id="cd00130">
    <property type="entry name" value="PAS"/>
    <property type="match status" value="1"/>
</dbReference>
<dbReference type="InterPro" id="IPR013767">
    <property type="entry name" value="PAS_fold"/>
</dbReference>
<keyword evidence="6" id="KW-0812">Transmembrane</keyword>
<dbReference type="Pfam" id="PF00512">
    <property type="entry name" value="HisKA"/>
    <property type="match status" value="1"/>
</dbReference>
<gene>
    <name evidence="10" type="ORF">JIV24_20010</name>
</gene>
<dbReference type="InterPro" id="IPR004358">
    <property type="entry name" value="Sig_transdc_His_kin-like_C"/>
</dbReference>
<evidence type="ECO:0000313" key="11">
    <source>
        <dbReference type="Proteomes" id="UP000605676"/>
    </source>
</evidence>
<proteinExistence type="predicted"/>
<dbReference type="Gene3D" id="3.30.565.10">
    <property type="entry name" value="Histidine kinase-like ATPase, C-terminal domain"/>
    <property type="match status" value="1"/>
</dbReference>
<evidence type="ECO:0000259" key="7">
    <source>
        <dbReference type="PROSITE" id="PS50109"/>
    </source>
</evidence>
<dbReference type="EMBL" id="JAENRR010000081">
    <property type="protein sequence ID" value="MBK3519639.1"/>
    <property type="molecule type" value="Genomic_DNA"/>
</dbReference>
<dbReference type="RefSeq" id="WP_200466858.1">
    <property type="nucleotide sequence ID" value="NZ_JAENRR010000081.1"/>
</dbReference>
<feature type="domain" description="Histidine kinase" evidence="7">
    <location>
        <begin position="238"/>
        <end position="459"/>
    </location>
</feature>
<dbReference type="PANTHER" id="PTHR43304:SF1">
    <property type="entry name" value="PAC DOMAIN-CONTAINING PROTEIN"/>
    <property type="match status" value="1"/>
</dbReference>
<dbReference type="Pfam" id="PF00989">
    <property type="entry name" value="PAS"/>
    <property type="match status" value="1"/>
</dbReference>
<evidence type="ECO:0000256" key="6">
    <source>
        <dbReference type="SAM" id="Phobius"/>
    </source>
</evidence>
<protein>
    <recommendedName>
        <fullName evidence="2">histidine kinase</fullName>
        <ecNumber evidence="2">2.7.13.3</ecNumber>
    </recommendedName>
</protein>
<dbReference type="InterPro" id="IPR003661">
    <property type="entry name" value="HisK_dim/P_dom"/>
</dbReference>
<dbReference type="Pfam" id="PF02518">
    <property type="entry name" value="HATPase_c"/>
    <property type="match status" value="1"/>
</dbReference>
<evidence type="ECO:0000259" key="8">
    <source>
        <dbReference type="PROSITE" id="PS50112"/>
    </source>
</evidence>
<dbReference type="Proteomes" id="UP000605676">
    <property type="component" value="Unassembled WGS sequence"/>
</dbReference>
<dbReference type="PRINTS" id="PR00344">
    <property type="entry name" value="BCTRLSENSOR"/>
</dbReference>
<evidence type="ECO:0000259" key="9">
    <source>
        <dbReference type="PROSITE" id="PS50113"/>
    </source>
</evidence>
<dbReference type="SMART" id="SM00086">
    <property type="entry name" value="PAC"/>
    <property type="match status" value="1"/>
</dbReference>
<sequence length="459" mass="52931">MYLTYLVAILSVWVLPDYFRFLVNLLLVLPLIWINWRKNLILSIGFLSLLYVPQITYGLINADFFSTDIHILFLFSILLLISINIVKLQNKRNREQDLKYKALFDNSVDGICVLDKNKKIIDANNSLCEIFKYPIDELVGMNVSQLLHPEDLVNSKSFFKKLHSDGFYSKFEGRVIRKDQSTIWIQVNSTSFSNKKIESGSLDIIRDITKRKKNENYIKQRNQLLQQLNHTKDRFFSIIAHDLRSPFQGILGLNELLKKNFDSRTVDKNKELLTSINEQCNNYYSFLEDLLKWSSLQTDRTSFEPACYSVNDILNEQIELVKHISTQKSIRINSQFNHHDFNVVADKNMLALVFRNMLTNSLKYTPQDGNINIEGTHLKNEESVKIKISDTGIGMQPEQIQQLFKLDKLNSTRGISGESGHGLGLILCKECIEKHGSELMVESSPNKGTCLSFYLPLAN</sequence>
<accession>A0ABS1HPM3</accession>
<feature type="transmembrane region" description="Helical" evidence="6">
    <location>
        <begin position="69"/>
        <end position="86"/>
    </location>
</feature>
<organism evidence="10 11">
    <name type="scientific">Carboxylicivirga marina</name>
    <dbReference type="NCBI Taxonomy" id="2800988"/>
    <lineage>
        <taxon>Bacteria</taxon>
        <taxon>Pseudomonadati</taxon>
        <taxon>Bacteroidota</taxon>
        <taxon>Bacteroidia</taxon>
        <taxon>Marinilabiliales</taxon>
        <taxon>Marinilabiliaceae</taxon>
        <taxon>Carboxylicivirga</taxon>
    </lineage>
</organism>
<dbReference type="InterPro" id="IPR000014">
    <property type="entry name" value="PAS"/>
</dbReference>
<keyword evidence="6" id="KW-1133">Transmembrane helix</keyword>
<dbReference type="InterPro" id="IPR001610">
    <property type="entry name" value="PAC"/>
</dbReference>
<dbReference type="SUPFAM" id="SSF47384">
    <property type="entry name" value="Homodimeric domain of signal transducing histidine kinase"/>
    <property type="match status" value="1"/>
</dbReference>
<dbReference type="SMART" id="SM00388">
    <property type="entry name" value="HisKA"/>
    <property type="match status" value="1"/>
</dbReference>
<comment type="caution">
    <text evidence="10">The sequence shown here is derived from an EMBL/GenBank/DDBJ whole genome shotgun (WGS) entry which is preliminary data.</text>
</comment>
<dbReference type="SUPFAM" id="SSF55874">
    <property type="entry name" value="ATPase domain of HSP90 chaperone/DNA topoisomerase II/histidine kinase"/>
    <property type="match status" value="1"/>
</dbReference>
<keyword evidence="6" id="KW-0472">Membrane</keyword>
<keyword evidence="11" id="KW-1185">Reference proteome</keyword>
<feature type="domain" description="PAC" evidence="9">
    <location>
        <begin position="169"/>
        <end position="220"/>
    </location>
</feature>
<feature type="domain" description="PAS" evidence="8">
    <location>
        <begin position="96"/>
        <end position="166"/>
    </location>
</feature>
<dbReference type="PROSITE" id="PS50113">
    <property type="entry name" value="PAC"/>
    <property type="match status" value="1"/>
</dbReference>
<dbReference type="InterPro" id="IPR005467">
    <property type="entry name" value="His_kinase_dom"/>
</dbReference>
<evidence type="ECO:0000256" key="1">
    <source>
        <dbReference type="ARBA" id="ARBA00000085"/>
    </source>
</evidence>
<dbReference type="InterPro" id="IPR003594">
    <property type="entry name" value="HATPase_dom"/>
</dbReference>
<dbReference type="EC" id="2.7.13.3" evidence="2"/>
<reference evidence="10 11" key="1">
    <citation type="submission" date="2021-01" db="EMBL/GenBank/DDBJ databases">
        <title>Carboxyliciviraga sp.nov., isolated from coastal sediments.</title>
        <authorList>
            <person name="Lu D."/>
            <person name="Zhang T."/>
        </authorList>
    </citation>
    <scope>NUCLEOTIDE SEQUENCE [LARGE SCALE GENOMIC DNA]</scope>
    <source>
        <strain evidence="10 11">N1Y132</strain>
    </source>
</reference>
<name>A0ABS1HPM3_9BACT</name>
<dbReference type="Gene3D" id="1.10.287.130">
    <property type="match status" value="1"/>
</dbReference>
<dbReference type="InterPro" id="IPR036890">
    <property type="entry name" value="HATPase_C_sf"/>
</dbReference>
<evidence type="ECO:0000256" key="4">
    <source>
        <dbReference type="ARBA" id="ARBA00022679"/>
    </source>
</evidence>
<dbReference type="InterPro" id="IPR036097">
    <property type="entry name" value="HisK_dim/P_sf"/>
</dbReference>